<dbReference type="EnsemblMetazoa" id="GBRI000730-RA">
    <property type="protein sequence ID" value="GBRI000730-PA"/>
    <property type="gene ID" value="GBRI000730"/>
</dbReference>
<name>A0A1A9VZR3_9MUSC</name>
<keyword evidence="3" id="KW-1185">Reference proteome</keyword>
<feature type="transmembrane region" description="Helical" evidence="1">
    <location>
        <begin position="59"/>
        <end position="81"/>
    </location>
</feature>
<reference evidence="2" key="2">
    <citation type="submission" date="2020-05" db="UniProtKB">
        <authorList>
            <consortium name="EnsemblMetazoa"/>
        </authorList>
    </citation>
    <scope>IDENTIFICATION</scope>
    <source>
        <strain evidence="2">IAEA</strain>
    </source>
</reference>
<proteinExistence type="predicted"/>
<sequence length="145" mass="17040">MFAALHQLELEPKMQQESGKLEITITIEFTGCRAYLRQFHFYNKAWWWIVKWLAADCTIGYVLLLCWLAVPITVVLFDYLLTKRYFSAPKIVKDIARRLTHNQKLDLDIDQFNVFISSERYLCTFAEIGIPKIVSSTLPKLRGYE</sequence>
<evidence type="ECO:0000313" key="2">
    <source>
        <dbReference type="EnsemblMetazoa" id="GBRI000730-PA"/>
    </source>
</evidence>
<dbReference type="AlphaFoldDB" id="A0A1A9VZR3"/>
<keyword evidence="1" id="KW-1133">Transmembrane helix</keyword>
<reference evidence="3" key="1">
    <citation type="submission" date="2014-03" db="EMBL/GenBank/DDBJ databases">
        <authorList>
            <person name="Aksoy S."/>
            <person name="Warren W."/>
            <person name="Wilson R.K."/>
        </authorList>
    </citation>
    <scope>NUCLEOTIDE SEQUENCE [LARGE SCALE GENOMIC DNA]</scope>
    <source>
        <strain evidence="3">IAEA</strain>
    </source>
</reference>
<accession>A0A1A9VZR3</accession>
<dbReference type="Proteomes" id="UP000091820">
    <property type="component" value="Unassembled WGS sequence"/>
</dbReference>
<keyword evidence="1" id="KW-0472">Membrane</keyword>
<evidence type="ECO:0000256" key="1">
    <source>
        <dbReference type="SAM" id="Phobius"/>
    </source>
</evidence>
<protein>
    <submittedName>
        <fullName evidence="2">Uncharacterized protein</fullName>
    </submittedName>
</protein>
<organism evidence="2 3">
    <name type="scientific">Glossina brevipalpis</name>
    <dbReference type="NCBI Taxonomy" id="37001"/>
    <lineage>
        <taxon>Eukaryota</taxon>
        <taxon>Metazoa</taxon>
        <taxon>Ecdysozoa</taxon>
        <taxon>Arthropoda</taxon>
        <taxon>Hexapoda</taxon>
        <taxon>Insecta</taxon>
        <taxon>Pterygota</taxon>
        <taxon>Neoptera</taxon>
        <taxon>Endopterygota</taxon>
        <taxon>Diptera</taxon>
        <taxon>Brachycera</taxon>
        <taxon>Muscomorpha</taxon>
        <taxon>Hippoboscoidea</taxon>
        <taxon>Glossinidae</taxon>
        <taxon>Glossina</taxon>
    </lineage>
</organism>
<keyword evidence="1" id="KW-0812">Transmembrane</keyword>
<dbReference type="VEuPathDB" id="VectorBase:GBRI000730"/>
<evidence type="ECO:0000313" key="3">
    <source>
        <dbReference type="Proteomes" id="UP000091820"/>
    </source>
</evidence>